<organism evidence="2">
    <name type="scientific">marine sediment metagenome</name>
    <dbReference type="NCBI Taxonomy" id="412755"/>
    <lineage>
        <taxon>unclassified sequences</taxon>
        <taxon>metagenomes</taxon>
        <taxon>ecological metagenomes</taxon>
    </lineage>
</organism>
<comment type="caution">
    <text evidence="2">The sequence shown here is derived from an EMBL/GenBank/DDBJ whole genome shotgun (WGS) entry which is preliminary data.</text>
</comment>
<protein>
    <recommendedName>
        <fullName evidence="1">Xylose isomerase-like TIM barrel domain-containing protein</fullName>
    </recommendedName>
</protein>
<reference evidence="2" key="1">
    <citation type="journal article" date="2015" name="Nature">
        <title>Complex archaea that bridge the gap between prokaryotes and eukaryotes.</title>
        <authorList>
            <person name="Spang A."/>
            <person name="Saw J.H."/>
            <person name="Jorgensen S.L."/>
            <person name="Zaremba-Niedzwiedzka K."/>
            <person name="Martijn J."/>
            <person name="Lind A.E."/>
            <person name="van Eijk R."/>
            <person name="Schleper C."/>
            <person name="Guy L."/>
            <person name="Ettema T.J."/>
        </authorList>
    </citation>
    <scope>NUCLEOTIDE SEQUENCE</scope>
</reference>
<dbReference type="PANTHER" id="PTHR12110">
    <property type="entry name" value="HYDROXYPYRUVATE ISOMERASE"/>
    <property type="match status" value="1"/>
</dbReference>
<dbReference type="PANTHER" id="PTHR12110:SF53">
    <property type="entry name" value="BLR5974 PROTEIN"/>
    <property type="match status" value="1"/>
</dbReference>
<dbReference type="Pfam" id="PF01261">
    <property type="entry name" value="AP_endonuc_2"/>
    <property type="match status" value="1"/>
</dbReference>
<accession>A0A0F9GZR1</accession>
<dbReference type="AlphaFoldDB" id="A0A0F9GZR1"/>
<dbReference type="EMBL" id="LAZR01016486">
    <property type="protein sequence ID" value="KKM04294.1"/>
    <property type="molecule type" value="Genomic_DNA"/>
</dbReference>
<dbReference type="InterPro" id="IPR050312">
    <property type="entry name" value="IolE/XylAMocC-like"/>
</dbReference>
<gene>
    <name evidence="2" type="ORF">LCGC14_1765690</name>
</gene>
<dbReference type="InterPro" id="IPR036237">
    <property type="entry name" value="Xyl_isomerase-like_sf"/>
</dbReference>
<dbReference type="SUPFAM" id="SSF51658">
    <property type="entry name" value="Xylose isomerase-like"/>
    <property type="match status" value="1"/>
</dbReference>
<proteinExistence type="predicted"/>
<dbReference type="InterPro" id="IPR013022">
    <property type="entry name" value="Xyl_isomerase-like_TIM-brl"/>
</dbReference>
<feature type="domain" description="Xylose isomerase-like TIM barrel" evidence="1">
    <location>
        <begin position="27"/>
        <end position="284"/>
    </location>
</feature>
<name>A0A0F9GZR1_9ZZZZ</name>
<evidence type="ECO:0000313" key="2">
    <source>
        <dbReference type="EMBL" id="KKM04294.1"/>
    </source>
</evidence>
<evidence type="ECO:0000259" key="1">
    <source>
        <dbReference type="Pfam" id="PF01261"/>
    </source>
</evidence>
<sequence>MKIGMYSITYRGVWYDGDAMSLKELMRFAKEEGWEGIEFDTERPHAAPMDLSENDRKELRDLSEEIDLPICAVSPSNEIASPVPIYREAMICYVRECIKLAHDLGAPICKIFAAWRGVTLEDGLASYNNTYGNDPYPYWKNGRWEFARESIKELSKVAQDYGIVLALQNHGPDVIHGYQDVLRMIEEVDSPAFKACMDLCNEPSPQDESSDWAKKVIQETGPLMVHSHYNGEFARQDGGRIELTPDEFFGDRKAAYASYVDALVESGYKGFMNWEFCHPAKENDRPAGIEYVHRHTHLALEYMKTLRAEALERLSARD</sequence>
<dbReference type="Gene3D" id="3.20.20.150">
    <property type="entry name" value="Divalent-metal-dependent TIM barrel enzymes"/>
    <property type="match status" value="1"/>
</dbReference>